<name>A0ACB9M0M6_BAUVA</name>
<reference evidence="1 2" key="1">
    <citation type="journal article" date="2022" name="DNA Res.">
        <title>Chromosomal-level genome assembly of the orchid tree Bauhinia variegata (Leguminosae; Cercidoideae) supports the allotetraploid origin hypothesis of Bauhinia.</title>
        <authorList>
            <person name="Zhong Y."/>
            <person name="Chen Y."/>
            <person name="Zheng D."/>
            <person name="Pang J."/>
            <person name="Liu Y."/>
            <person name="Luo S."/>
            <person name="Meng S."/>
            <person name="Qian L."/>
            <person name="Wei D."/>
            <person name="Dai S."/>
            <person name="Zhou R."/>
        </authorList>
    </citation>
    <scope>NUCLEOTIDE SEQUENCE [LARGE SCALE GENOMIC DNA]</scope>
    <source>
        <strain evidence="1">BV-YZ2020</strain>
    </source>
</reference>
<accession>A0ACB9M0M6</accession>
<dbReference type="EMBL" id="CM039435">
    <property type="protein sequence ID" value="KAI4317617.1"/>
    <property type="molecule type" value="Genomic_DNA"/>
</dbReference>
<dbReference type="Proteomes" id="UP000828941">
    <property type="component" value="Chromosome 10"/>
</dbReference>
<keyword evidence="2" id="KW-1185">Reference proteome</keyword>
<comment type="caution">
    <text evidence="1">The sequence shown here is derived from an EMBL/GenBank/DDBJ whole genome shotgun (WGS) entry which is preliminary data.</text>
</comment>
<organism evidence="1 2">
    <name type="scientific">Bauhinia variegata</name>
    <name type="common">Purple orchid tree</name>
    <name type="synonym">Phanera variegata</name>
    <dbReference type="NCBI Taxonomy" id="167791"/>
    <lineage>
        <taxon>Eukaryota</taxon>
        <taxon>Viridiplantae</taxon>
        <taxon>Streptophyta</taxon>
        <taxon>Embryophyta</taxon>
        <taxon>Tracheophyta</taxon>
        <taxon>Spermatophyta</taxon>
        <taxon>Magnoliopsida</taxon>
        <taxon>eudicotyledons</taxon>
        <taxon>Gunneridae</taxon>
        <taxon>Pentapetalae</taxon>
        <taxon>rosids</taxon>
        <taxon>fabids</taxon>
        <taxon>Fabales</taxon>
        <taxon>Fabaceae</taxon>
        <taxon>Cercidoideae</taxon>
        <taxon>Cercideae</taxon>
        <taxon>Bauhiniinae</taxon>
        <taxon>Bauhinia</taxon>
    </lineage>
</organism>
<protein>
    <submittedName>
        <fullName evidence="1">Uncharacterized protein</fullName>
    </submittedName>
</protein>
<gene>
    <name evidence="1" type="ORF">L6164_025475</name>
</gene>
<evidence type="ECO:0000313" key="2">
    <source>
        <dbReference type="Proteomes" id="UP000828941"/>
    </source>
</evidence>
<evidence type="ECO:0000313" key="1">
    <source>
        <dbReference type="EMBL" id="KAI4317617.1"/>
    </source>
</evidence>
<proteinExistence type="predicted"/>
<sequence>MFNSQRHKALLCLKGIVVRIWPIPNPNCYRLLPHDPSPFSQKYSTNTFANRSFRVSYLIDNFGFSPEAALTACKVARFKSLEKPDSVLSFLRNRGFSDSQINVIIRKEPWLLSCDPDKRLMPKFEFLHSKGVSSSDIVRMVNRSPRFLQKSLENQIIPSYELLETFLQSDEEIIACIKYHPSLLYQNVMPTNVQILVDNGVVGLNVTRLLRRWPKILLESDLDKTVKELKDLGFNPSKVVFVLALLAKRSVSKSQWDSKVDSFKRWGWSEEAVLQAFKNHPGCMLVSKDKIDAVMRFWVNQLGWESLMLVRKPEILAYSLAKKIIPRASVLQHLLLKGLINQNGLLSPFGPAENLFLQKYVMRFEKERSKLLEVYEEKKKLSNNRENSGV</sequence>